<evidence type="ECO:0000313" key="1">
    <source>
        <dbReference type="EMBL" id="AFK64381.1"/>
    </source>
</evidence>
<name>I3UH93_ADVKW</name>
<evidence type="ECO:0000313" key="2">
    <source>
        <dbReference type="Proteomes" id="UP000005267"/>
    </source>
</evidence>
<dbReference type="Gene3D" id="3.40.50.720">
    <property type="entry name" value="NAD(P)-binding Rossmann-like Domain"/>
    <property type="match status" value="1"/>
</dbReference>
<accession>I3UH93</accession>
<gene>
    <name evidence="1" type="ordered locus">TKWG_24020</name>
</gene>
<reference evidence="2" key="2">
    <citation type="journal article" date="2013" name="PLoS ONE">
        <title>Genome implosion elicits host-confinement in Alcaligenaceae: evidence from the comparative genomics of Tetrathiobacter kashmirensis, a pathogen in the making.</title>
        <authorList>
            <person name="Ghosh W."/>
            <person name="Alam M."/>
            <person name="Roy C."/>
            <person name="Pyne P."/>
            <person name="George A."/>
            <person name="Chakraborty R."/>
            <person name="Majumder S."/>
            <person name="Agarwal A."/>
            <person name="Chakraborty S."/>
            <person name="Majumdar S."/>
            <person name="Gupta S.K."/>
        </authorList>
    </citation>
    <scope>NUCLEOTIDE SEQUENCE [LARGE SCALE GENOMIC DNA]</scope>
    <source>
        <strain evidence="2">WT001</strain>
    </source>
</reference>
<keyword evidence="2" id="KW-1185">Reference proteome</keyword>
<dbReference type="AlphaFoldDB" id="I3UH93"/>
<dbReference type="Proteomes" id="UP000005267">
    <property type="component" value="Chromosome"/>
</dbReference>
<dbReference type="InterPro" id="IPR036291">
    <property type="entry name" value="NAD(P)-bd_dom_sf"/>
</dbReference>
<organism evidence="1 2">
    <name type="scientific">Advenella kashmirensis (strain DSM 17095 / LMG 22695 / WT001)</name>
    <name type="common">Tetrathiobacter kashmirensis</name>
    <dbReference type="NCBI Taxonomy" id="1036672"/>
    <lineage>
        <taxon>Bacteria</taxon>
        <taxon>Pseudomonadati</taxon>
        <taxon>Pseudomonadota</taxon>
        <taxon>Betaproteobacteria</taxon>
        <taxon>Burkholderiales</taxon>
        <taxon>Alcaligenaceae</taxon>
    </lineage>
</organism>
<dbReference type="EMBL" id="CP003555">
    <property type="protein sequence ID" value="AFK64381.1"/>
    <property type="molecule type" value="Genomic_DNA"/>
</dbReference>
<dbReference type="STRING" id="1036672.TKWG_24020"/>
<proteinExistence type="predicted"/>
<dbReference type="Gene3D" id="3.90.25.10">
    <property type="entry name" value="UDP-galactose 4-epimerase, domain 1"/>
    <property type="match status" value="1"/>
</dbReference>
<dbReference type="KEGG" id="aka:TKWG_24020"/>
<dbReference type="SUPFAM" id="SSF51735">
    <property type="entry name" value="NAD(P)-binding Rossmann-fold domains"/>
    <property type="match status" value="1"/>
</dbReference>
<protein>
    <submittedName>
        <fullName evidence="1">dTDP-glucose 4,6-dehydratase</fullName>
    </submittedName>
</protein>
<sequence length="88" mass="10067">MDRAFATRPPLRQRFAQATAAQAGNSASLIRYVQDRPGHDRRYAMDPTKIEQELAFVASEPFDAGIIKTVDWFLDNEPWWRSALSQLT</sequence>
<reference evidence="1 2" key="1">
    <citation type="journal article" date="2011" name="J. Bacteriol.">
        <title>Whole-genome shotgun sequencing of the sulfur-oxidizing chemoautotroph Tetrathiobacter kashmirensis.</title>
        <authorList>
            <person name="Ghosh W."/>
            <person name="George A."/>
            <person name="Agarwal A."/>
            <person name="Raj P."/>
            <person name="Alam M."/>
            <person name="Pyne P."/>
            <person name="Das Gupta S.K."/>
        </authorList>
    </citation>
    <scope>NUCLEOTIDE SEQUENCE [LARGE SCALE GENOMIC DNA]</scope>
    <source>
        <strain evidence="1 2">WT001</strain>
    </source>
</reference>
<dbReference type="HOGENOM" id="CLU_2462225_0_0_4"/>